<evidence type="ECO:0000313" key="1">
    <source>
        <dbReference type="EMBL" id="CAI4001717.1"/>
    </source>
</evidence>
<gene>
    <name evidence="1" type="ORF">C1SCF055_LOCUS27736</name>
</gene>
<evidence type="ECO:0000313" key="3">
    <source>
        <dbReference type="Proteomes" id="UP001152797"/>
    </source>
</evidence>
<comment type="caution">
    <text evidence="1">The sequence shown here is derived from an EMBL/GenBank/DDBJ whole genome shotgun (WGS) entry which is preliminary data.</text>
</comment>
<dbReference type="EMBL" id="CAMXCT030002989">
    <property type="protein sequence ID" value="CAL4789029.1"/>
    <property type="molecule type" value="Genomic_DNA"/>
</dbReference>
<feature type="non-terminal residue" evidence="1">
    <location>
        <position position="1"/>
    </location>
</feature>
<protein>
    <submittedName>
        <fullName evidence="1">Uncharacterized protein</fullName>
    </submittedName>
</protein>
<proteinExistence type="predicted"/>
<dbReference type="Proteomes" id="UP001152797">
    <property type="component" value="Unassembled WGS sequence"/>
</dbReference>
<reference evidence="1" key="1">
    <citation type="submission" date="2022-10" db="EMBL/GenBank/DDBJ databases">
        <authorList>
            <person name="Chen Y."/>
            <person name="Dougan E. K."/>
            <person name="Chan C."/>
            <person name="Rhodes N."/>
            <person name="Thang M."/>
        </authorList>
    </citation>
    <scope>NUCLEOTIDE SEQUENCE</scope>
</reference>
<dbReference type="AlphaFoldDB" id="A0A9P1CZW6"/>
<dbReference type="EMBL" id="CAMXCT020002989">
    <property type="protein sequence ID" value="CAL1155092.1"/>
    <property type="molecule type" value="Genomic_DNA"/>
</dbReference>
<dbReference type="EMBL" id="CAMXCT010002989">
    <property type="protein sequence ID" value="CAI4001717.1"/>
    <property type="molecule type" value="Genomic_DNA"/>
</dbReference>
<sequence length="173" mass="18936">TACVALIAFATQCRGLPDFWNGCIQSGLAVHMLELEFELAVTQFDLAFELAPEQFELDFDLAAAFKKDCDLLRLFAMVAAKAEGADEEGVDEGEHVEESEAAIDKSTEAVLDALASDERLMAIGKTWIDADKPKSGLAVHMLELEFELAVTQFKLAFELAPEQFELDFDLAAA</sequence>
<accession>A0A9P1CZW6</accession>
<organism evidence="1">
    <name type="scientific">Cladocopium goreaui</name>
    <dbReference type="NCBI Taxonomy" id="2562237"/>
    <lineage>
        <taxon>Eukaryota</taxon>
        <taxon>Sar</taxon>
        <taxon>Alveolata</taxon>
        <taxon>Dinophyceae</taxon>
        <taxon>Suessiales</taxon>
        <taxon>Symbiodiniaceae</taxon>
        <taxon>Cladocopium</taxon>
    </lineage>
</organism>
<evidence type="ECO:0000313" key="2">
    <source>
        <dbReference type="EMBL" id="CAL1155092.1"/>
    </source>
</evidence>
<name>A0A9P1CZW6_9DINO</name>
<reference evidence="2" key="2">
    <citation type="submission" date="2024-04" db="EMBL/GenBank/DDBJ databases">
        <authorList>
            <person name="Chen Y."/>
            <person name="Shah S."/>
            <person name="Dougan E. K."/>
            <person name="Thang M."/>
            <person name="Chan C."/>
        </authorList>
    </citation>
    <scope>NUCLEOTIDE SEQUENCE [LARGE SCALE GENOMIC DNA]</scope>
</reference>
<keyword evidence="3" id="KW-1185">Reference proteome</keyword>
<feature type="non-terminal residue" evidence="1">
    <location>
        <position position="173"/>
    </location>
</feature>